<organism evidence="1">
    <name type="scientific">Fusarium oxysporum (strain Fo5176)</name>
    <name type="common">Fusarium vascular wilt</name>
    <dbReference type="NCBI Taxonomy" id="660025"/>
    <lineage>
        <taxon>Eukaryota</taxon>
        <taxon>Fungi</taxon>
        <taxon>Dikarya</taxon>
        <taxon>Ascomycota</taxon>
        <taxon>Pezizomycotina</taxon>
        <taxon>Sordariomycetes</taxon>
        <taxon>Hypocreomycetidae</taxon>
        <taxon>Hypocreales</taxon>
        <taxon>Nectriaceae</taxon>
        <taxon>Fusarium</taxon>
        <taxon>Fusarium oxysporum species complex</taxon>
    </lineage>
</organism>
<dbReference type="AlphaFoldDB" id="F9FKG5"/>
<evidence type="ECO:0000313" key="1">
    <source>
        <dbReference type="EMBL" id="EGU82592.1"/>
    </source>
</evidence>
<name>F9FKG5_FUSOF</name>
<accession>F9FKG5</accession>
<gene>
    <name evidence="1" type="ORF">FOXB_06894</name>
</gene>
<reference evidence="1" key="1">
    <citation type="journal article" date="2012" name="Mol. Plant Microbe Interact.">
        <title>A highly conserved effector in Fusarium oxysporum is required for full virulence on Arabidopsis.</title>
        <authorList>
            <person name="Thatcher L.F."/>
            <person name="Gardiner D.M."/>
            <person name="Kazan K."/>
            <person name="Manners J."/>
        </authorList>
    </citation>
    <scope>NUCLEOTIDE SEQUENCE [LARGE SCALE GENOMIC DNA]</scope>
    <source>
        <strain evidence="1">Fo5176</strain>
    </source>
</reference>
<comment type="caution">
    <text evidence="1">The sequence shown here is derived from an EMBL/GenBank/DDBJ whole genome shotgun (WGS) entry which is preliminary data.</text>
</comment>
<proteinExistence type="predicted"/>
<sequence length="45" mass="5224">MALPCNWPHRARWRAADHVAMEAQGHRAFGDTCDRLVDRPAPRRQ</sequence>
<protein>
    <submittedName>
        <fullName evidence="1">Uncharacterized protein</fullName>
    </submittedName>
</protein>
<dbReference type="EMBL" id="AFQF01002080">
    <property type="protein sequence ID" value="EGU82592.1"/>
    <property type="molecule type" value="Genomic_DNA"/>
</dbReference>